<dbReference type="AlphaFoldDB" id="A0A3M7MDK8"/>
<dbReference type="SUPFAM" id="SSF51430">
    <property type="entry name" value="NAD(P)-linked oxidoreductase"/>
    <property type="match status" value="1"/>
</dbReference>
<organism evidence="5 6">
    <name type="scientific">Pyrenophora seminiperda CCB06</name>
    <dbReference type="NCBI Taxonomy" id="1302712"/>
    <lineage>
        <taxon>Eukaryota</taxon>
        <taxon>Fungi</taxon>
        <taxon>Dikarya</taxon>
        <taxon>Ascomycota</taxon>
        <taxon>Pezizomycotina</taxon>
        <taxon>Dothideomycetes</taxon>
        <taxon>Pleosporomycetidae</taxon>
        <taxon>Pleosporales</taxon>
        <taxon>Pleosporineae</taxon>
        <taxon>Pleosporaceae</taxon>
        <taxon>Pyrenophora</taxon>
    </lineage>
</organism>
<evidence type="ECO:0000256" key="2">
    <source>
        <dbReference type="ARBA" id="ARBA00023002"/>
    </source>
</evidence>
<evidence type="ECO:0000259" key="4">
    <source>
        <dbReference type="Pfam" id="PF00248"/>
    </source>
</evidence>
<dbReference type="PANTHER" id="PTHR43364">
    <property type="entry name" value="NADH-SPECIFIC METHYLGLYOXAL REDUCTASE-RELATED"/>
    <property type="match status" value="1"/>
</dbReference>
<protein>
    <submittedName>
        <fullName evidence="5">Norsolorinic acid reductase</fullName>
    </submittedName>
</protein>
<evidence type="ECO:0000313" key="6">
    <source>
        <dbReference type="Proteomes" id="UP000265663"/>
    </source>
</evidence>
<feature type="domain" description="NADP-dependent oxidoreductase" evidence="4">
    <location>
        <begin position="54"/>
        <end position="355"/>
    </location>
</feature>
<evidence type="ECO:0000256" key="3">
    <source>
        <dbReference type="ARBA" id="ARBA00038157"/>
    </source>
</evidence>
<dbReference type="GO" id="GO:0016491">
    <property type="term" value="F:oxidoreductase activity"/>
    <property type="evidence" value="ECO:0007669"/>
    <property type="project" value="UniProtKB-KW"/>
</dbReference>
<comment type="similarity">
    <text evidence="3">Belongs to the aldo/keto reductase family. Aldo/keto reductase 2 subfamily.</text>
</comment>
<gene>
    <name evidence="5" type="ORF">GMOD_00007462</name>
</gene>
<evidence type="ECO:0000256" key="1">
    <source>
        <dbReference type="ARBA" id="ARBA00022857"/>
    </source>
</evidence>
<keyword evidence="2" id="KW-0560">Oxidoreductase</keyword>
<dbReference type="Pfam" id="PF00248">
    <property type="entry name" value="Aldo_ket_red"/>
    <property type="match status" value="1"/>
</dbReference>
<accession>A0A3M7MDK8</accession>
<dbReference type="PANTHER" id="PTHR43364:SF7">
    <property type="entry name" value="NADP-DEPENDENT OXIDOREDUCTASE DOMAIN-CONTAINING PROTEIN-RELATED"/>
    <property type="match status" value="1"/>
</dbReference>
<evidence type="ECO:0000313" key="5">
    <source>
        <dbReference type="EMBL" id="RMZ72469.1"/>
    </source>
</evidence>
<dbReference type="InterPro" id="IPR036812">
    <property type="entry name" value="NAD(P)_OxRdtase_dom_sf"/>
</dbReference>
<reference evidence="5 6" key="1">
    <citation type="journal article" date="2014" name="PLoS ONE">
        <title>De novo Genome Assembly of the Fungal Plant Pathogen Pyrenophora semeniperda.</title>
        <authorList>
            <person name="Soliai M.M."/>
            <person name="Meyer S.E."/>
            <person name="Udall J.A."/>
            <person name="Elzinga D.E."/>
            <person name="Hermansen R.A."/>
            <person name="Bodily P.M."/>
            <person name="Hart A.A."/>
            <person name="Coleman C.E."/>
        </authorList>
    </citation>
    <scope>NUCLEOTIDE SEQUENCE [LARGE SCALE GENOMIC DNA]</scope>
    <source>
        <strain evidence="5 6">CCB06</strain>
        <tissue evidence="5">Mycelium</tissue>
    </source>
</reference>
<dbReference type="CDD" id="cd19146">
    <property type="entry name" value="AKR_AKR9A1-2"/>
    <property type="match status" value="1"/>
</dbReference>
<sequence>MFRGTRHRNQLNSTTKTRRIACTMAPPFPEPPAPASLLEVHRVMAPVAGLRVSPLCLGGMNFGDAWEELMGKCDKKTVFEILDYFLEQGGNFIDTANNYQAEQSETWIGEWMKERGVRDQMVIATKFTTCYPDPANRLRLQTNYCGNSTKSLRVSLEASLKKLQTDYIDILYVHWWDFSTSIPELMQSLNTMVTSGKVLYLGVSDTPAWVVSKANEYARNHALRGFSVYQGRWSAAERDFEREIIPMAREEGMALCPWGALGGGHFTTEEKRKANEQGRNFGPPSENHIALSKKLEAVATAKNTLITSVALAYVRHKYPFVYPIVGGRKVEHLKGNIEALGLVLTDEEVDDIDGAVPFDVGFPMNFLFGFGGAKYKSDMTTEDIWLMKTSGRIQGLPLLKGPKPPTL</sequence>
<dbReference type="Proteomes" id="UP000265663">
    <property type="component" value="Unassembled WGS sequence"/>
</dbReference>
<keyword evidence="1" id="KW-0521">NADP</keyword>
<dbReference type="InterPro" id="IPR023210">
    <property type="entry name" value="NADP_OxRdtase_dom"/>
</dbReference>
<name>A0A3M7MDK8_9PLEO</name>
<dbReference type="InterPro" id="IPR050523">
    <property type="entry name" value="AKR_Detox_Biosynth"/>
</dbReference>
<proteinExistence type="inferred from homology"/>
<dbReference type="EMBL" id="KE747833">
    <property type="protein sequence ID" value="RMZ72469.1"/>
    <property type="molecule type" value="Genomic_DNA"/>
</dbReference>
<dbReference type="Gene3D" id="3.20.20.100">
    <property type="entry name" value="NADP-dependent oxidoreductase domain"/>
    <property type="match status" value="1"/>
</dbReference>
<dbReference type="OrthoDB" id="48988at2759"/>
<keyword evidence="6" id="KW-1185">Reference proteome</keyword>